<accession>A0A4Q9KEQ8</accession>
<dbReference type="Gene3D" id="2.30.110.10">
    <property type="entry name" value="Electron Transport, Fmn-binding Protein, Chain A"/>
    <property type="match status" value="1"/>
</dbReference>
<dbReference type="RefSeq" id="WP_131167604.1">
    <property type="nucleotide sequence ID" value="NZ_SDMQ01000004.1"/>
</dbReference>
<dbReference type="EMBL" id="SDMQ01000004">
    <property type="protein sequence ID" value="TBT85955.1"/>
    <property type="molecule type" value="Genomic_DNA"/>
</dbReference>
<dbReference type="SMART" id="SM00903">
    <property type="entry name" value="Flavin_Reduct"/>
    <property type="match status" value="1"/>
</dbReference>
<dbReference type="InterPro" id="IPR002563">
    <property type="entry name" value="Flavin_Rdtase-like_dom"/>
</dbReference>
<keyword evidence="3" id="KW-1185">Reference proteome</keyword>
<evidence type="ECO:0000259" key="1">
    <source>
        <dbReference type="SMART" id="SM00903"/>
    </source>
</evidence>
<dbReference type="Proteomes" id="UP000292373">
    <property type="component" value="Unassembled WGS sequence"/>
</dbReference>
<comment type="caution">
    <text evidence="2">The sequence shown here is derived from an EMBL/GenBank/DDBJ whole genome shotgun (WGS) entry which is preliminary data.</text>
</comment>
<dbReference type="OrthoDB" id="9794638at2"/>
<proteinExistence type="predicted"/>
<gene>
    <name evidence="2" type="ORF">ET989_05770</name>
</gene>
<dbReference type="PANTHER" id="PTHR43812:SF2">
    <property type="entry name" value="FLAVIN REDUCTASE LIKE DOMAIN-CONTAINING PROTEIN"/>
    <property type="match status" value="1"/>
</dbReference>
<feature type="domain" description="Flavin reductase like" evidence="1">
    <location>
        <begin position="23"/>
        <end position="172"/>
    </location>
</feature>
<dbReference type="PANTHER" id="PTHR43812">
    <property type="entry name" value="BLR2425 PROTEIN"/>
    <property type="match status" value="1"/>
</dbReference>
<dbReference type="SUPFAM" id="SSF50475">
    <property type="entry name" value="FMN-binding split barrel"/>
    <property type="match status" value="1"/>
</dbReference>
<dbReference type="AlphaFoldDB" id="A0A4Q9KEQ8"/>
<dbReference type="GO" id="GO:0010181">
    <property type="term" value="F:FMN binding"/>
    <property type="evidence" value="ECO:0007669"/>
    <property type="project" value="InterPro"/>
</dbReference>
<dbReference type="Pfam" id="PF01613">
    <property type="entry name" value="Flavin_Reduct"/>
    <property type="match status" value="1"/>
</dbReference>
<dbReference type="GO" id="GO:0016646">
    <property type="term" value="F:oxidoreductase activity, acting on the CH-NH group of donors, NAD or NADP as acceptor"/>
    <property type="evidence" value="ECO:0007669"/>
    <property type="project" value="UniProtKB-ARBA"/>
</dbReference>
<dbReference type="InterPro" id="IPR012349">
    <property type="entry name" value="Split_barrel_FMN-bd"/>
</dbReference>
<protein>
    <submittedName>
        <fullName evidence="2">Flavin reductase family protein</fullName>
    </submittedName>
</protein>
<organism evidence="2 3">
    <name type="scientific">Propioniciclava sinopodophylli</name>
    <dbReference type="NCBI Taxonomy" id="1837344"/>
    <lineage>
        <taxon>Bacteria</taxon>
        <taxon>Bacillati</taxon>
        <taxon>Actinomycetota</taxon>
        <taxon>Actinomycetes</taxon>
        <taxon>Propionibacteriales</taxon>
        <taxon>Propionibacteriaceae</taxon>
        <taxon>Propioniciclava</taxon>
    </lineage>
</organism>
<name>A0A4Q9KEQ8_9ACTN</name>
<reference evidence="2 3" key="1">
    <citation type="submission" date="2019-01" db="EMBL/GenBank/DDBJ databases">
        <title>Lactibacter flavus gen. nov., sp. nov., a novel bacterium of the family Propionibacteriaceae isolated from raw milk and dairy products.</title>
        <authorList>
            <person name="Huptas C."/>
            <person name="Wenning M."/>
            <person name="Breitenwieser F."/>
            <person name="Doll E."/>
            <person name="Von Neubeck M."/>
            <person name="Busse H.-J."/>
            <person name="Scherer S."/>
        </authorList>
    </citation>
    <scope>NUCLEOTIDE SEQUENCE [LARGE SCALE GENOMIC DNA]</scope>
    <source>
        <strain evidence="2 3">KCTC 33808</strain>
    </source>
</reference>
<evidence type="ECO:0000313" key="3">
    <source>
        <dbReference type="Proteomes" id="UP000292373"/>
    </source>
</evidence>
<evidence type="ECO:0000313" key="2">
    <source>
        <dbReference type="EMBL" id="TBT85955.1"/>
    </source>
</evidence>
<sequence>MGVHTYRPAEGHGLAHNPFNAIVGPRPIGWIGTLASDGRRNLAPYSFFNAFNYTPPLVGFSSTSWKHTARNCADTGEFTWNLVSRELAEAMNETSTPADVDEFERAGLAAAASDLIAAPRVADARVTFECRVTQQIELTGLDGLPSGAVLTMGEVVVVHIDESLIVDGVYDTVGGAPLLRGGGPSAYYGIDEGSRLDLFRPRDPDGVTRRG</sequence>